<organism evidence="12 13">
    <name type="scientific">Chitinimonas lacunae</name>
    <dbReference type="NCBI Taxonomy" id="1963018"/>
    <lineage>
        <taxon>Bacteria</taxon>
        <taxon>Pseudomonadati</taxon>
        <taxon>Pseudomonadota</taxon>
        <taxon>Betaproteobacteria</taxon>
        <taxon>Neisseriales</taxon>
        <taxon>Chitinibacteraceae</taxon>
        <taxon>Chitinimonas</taxon>
    </lineage>
</organism>
<evidence type="ECO:0000256" key="10">
    <source>
        <dbReference type="HAMAP-Rule" id="MF_00155"/>
    </source>
</evidence>
<protein>
    <recommendedName>
        <fullName evidence="4 10">Cytochrome c oxidase assembly protein CtaG</fullName>
    </recommendedName>
</protein>
<dbReference type="Proteomes" id="UP001595791">
    <property type="component" value="Unassembled WGS sequence"/>
</dbReference>
<name>A0ABV8MRG7_9NEIS</name>
<gene>
    <name evidence="10" type="primary">ctaG</name>
    <name evidence="12" type="ORF">ACFOW7_09005</name>
</gene>
<comment type="similarity">
    <text evidence="3 10">Belongs to the COX11/CtaG family.</text>
</comment>
<evidence type="ECO:0000256" key="5">
    <source>
        <dbReference type="ARBA" id="ARBA00022692"/>
    </source>
</evidence>
<dbReference type="HAMAP" id="MF_00155">
    <property type="entry name" value="CtaG"/>
    <property type="match status" value="1"/>
</dbReference>
<evidence type="ECO:0000256" key="3">
    <source>
        <dbReference type="ARBA" id="ARBA00009620"/>
    </source>
</evidence>
<keyword evidence="6 10" id="KW-0735">Signal-anchor</keyword>
<dbReference type="EMBL" id="JBHSBU010000001">
    <property type="protein sequence ID" value="MFC4159490.1"/>
    <property type="molecule type" value="Genomic_DNA"/>
</dbReference>
<evidence type="ECO:0000313" key="12">
    <source>
        <dbReference type="EMBL" id="MFC4159490.1"/>
    </source>
</evidence>
<proteinExistence type="inferred from homology"/>
<comment type="function">
    <text evidence="1 10">Exerts its effect at some terminal stage of cytochrome c oxidase synthesis, probably by being involved in the insertion of the copper B into subunit I.</text>
</comment>
<accession>A0ABV8MRG7</accession>
<dbReference type="PIRSF" id="PIRSF005413">
    <property type="entry name" value="COX11"/>
    <property type="match status" value="1"/>
</dbReference>
<evidence type="ECO:0000256" key="8">
    <source>
        <dbReference type="ARBA" id="ARBA00023008"/>
    </source>
</evidence>
<evidence type="ECO:0000256" key="2">
    <source>
        <dbReference type="ARBA" id="ARBA00004382"/>
    </source>
</evidence>
<evidence type="ECO:0000256" key="1">
    <source>
        <dbReference type="ARBA" id="ARBA00004007"/>
    </source>
</evidence>
<evidence type="ECO:0000256" key="9">
    <source>
        <dbReference type="ARBA" id="ARBA00023136"/>
    </source>
</evidence>
<feature type="topological domain" description="Periplasmic" evidence="10">
    <location>
        <begin position="29"/>
        <end position="183"/>
    </location>
</feature>
<feature type="transmembrane region" description="Helical" evidence="11">
    <location>
        <begin position="12"/>
        <end position="32"/>
    </location>
</feature>
<evidence type="ECO:0000256" key="6">
    <source>
        <dbReference type="ARBA" id="ARBA00022968"/>
    </source>
</evidence>
<dbReference type="SUPFAM" id="SSF110111">
    <property type="entry name" value="Ctag/Cox11"/>
    <property type="match status" value="1"/>
</dbReference>
<keyword evidence="9 10" id="KW-0472">Membrane</keyword>
<keyword evidence="5 10" id="KW-0812">Transmembrane</keyword>
<reference evidence="13" key="1">
    <citation type="journal article" date="2019" name="Int. J. Syst. Evol. Microbiol.">
        <title>The Global Catalogue of Microorganisms (GCM) 10K type strain sequencing project: providing services to taxonomists for standard genome sequencing and annotation.</title>
        <authorList>
            <consortium name="The Broad Institute Genomics Platform"/>
            <consortium name="The Broad Institute Genome Sequencing Center for Infectious Disease"/>
            <person name="Wu L."/>
            <person name="Ma J."/>
        </authorList>
    </citation>
    <scope>NUCLEOTIDE SEQUENCE [LARGE SCALE GENOMIC DNA]</scope>
    <source>
        <strain evidence="13">LMG 29894</strain>
    </source>
</reference>
<keyword evidence="7 10" id="KW-1133">Transmembrane helix</keyword>
<comment type="caution">
    <text evidence="12">The sequence shown here is derived from an EMBL/GenBank/DDBJ whole genome shotgun (WGS) entry which is preliminary data.</text>
</comment>
<evidence type="ECO:0000256" key="11">
    <source>
        <dbReference type="SAM" id="Phobius"/>
    </source>
</evidence>
<dbReference type="PANTHER" id="PTHR21320">
    <property type="entry name" value="CYTOCHROME C OXIDASE ASSEMBLY PROTEIN COX11-RELATED"/>
    <property type="match status" value="1"/>
</dbReference>
<dbReference type="Pfam" id="PF04442">
    <property type="entry name" value="CtaG_Cox11"/>
    <property type="match status" value="1"/>
</dbReference>
<keyword evidence="10" id="KW-0997">Cell inner membrane</keyword>
<keyword evidence="13" id="KW-1185">Reference proteome</keyword>
<evidence type="ECO:0000256" key="7">
    <source>
        <dbReference type="ARBA" id="ARBA00022989"/>
    </source>
</evidence>
<dbReference type="InterPro" id="IPR007533">
    <property type="entry name" value="Cyt_c_oxidase_assmbl_CtaG"/>
</dbReference>
<dbReference type="Gene3D" id="2.60.370.10">
    <property type="entry name" value="Ctag/Cox11"/>
    <property type="match status" value="1"/>
</dbReference>
<dbReference type="RefSeq" id="WP_378163297.1">
    <property type="nucleotide sequence ID" value="NZ_JBHSBU010000001.1"/>
</dbReference>
<sequence>MDMRSDNRRTLHKLVVIALLMFGFGFALVPFYKKICEVTGINNLLKADSVGNTQVVSNRTLTIEFDANVRGGLPWRFTPERTRMQVHPGQLVQVYYDIENLAPRSVVGQAIPSYAPGLAGAYFNKLDCFCFSQQTFKAGETRRMPVVFVIDPKLPADVNTVTLSYSFFEVAGTAPKTPAERSS</sequence>
<evidence type="ECO:0000313" key="13">
    <source>
        <dbReference type="Proteomes" id="UP001595791"/>
    </source>
</evidence>
<dbReference type="PANTHER" id="PTHR21320:SF3">
    <property type="entry name" value="CYTOCHROME C OXIDASE ASSEMBLY PROTEIN COX11, MITOCHONDRIAL-RELATED"/>
    <property type="match status" value="1"/>
</dbReference>
<evidence type="ECO:0000256" key="4">
    <source>
        <dbReference type="ARBA" id="ARBA00015384"/>
    </source>
</evidence>
<keyword evidence="8 10" id="KW-0186">Copper</keyword>
<dbReference type="NCBIfam" id="NF003465">
    <property type="entry name" value="PRK05089.1"/>
    <property type="match status" value="1"/>
</dbReference>
<comment type="subcellular location">
    <subcellularLocation>
        <location evidence="2 10">Cell inner membrane</location>
        <topology evidence="2 10">Single-pass type II membrane protein</topology>
        <orientation evidence="2 10">Periplasmic side</orientation>
    </subcellularLocation>
</comment>
<feature type="topological domain" description="Cytoplasmic" evidence="10">
    <location>
        <begin position="1"/>
        <end position="7"/>
    </location>
</feature>
<dbReference type="InterPro" id="IPR023471">
    <property type="entry name" value="CtaG/Cox11_dom_sf"/>
</dbReference>
<keyword evidence="10" id="KW-1003">Cell membrane</keyword>